<sequence length="213" mass="23142">MSLNWVMLDETRHGKFIPLPGETTLFTSLPRVGLSLATPGYAAKPYKLQCKDGIAFLTSSRLVYIPTTTTPGLESFSSPIKNIFDSYVQTPMFGPNVWCCTIQAVSGGGLPSEVQEFELKLTFKEGGAYDFHSAIERAKENLHMQMEYGYAAEEATAEDLPSYDGGMAGAPGYSSQSSGHNQQGPLPDGPPPGYEEAQMHGLTSGLENFRERS</sequence>
<evidence type="ECO:0000313" key="3">
    <source>
        <dbReference type="Proteomes" id="UP000267821"/>
    </source>
</evidence>
<organism evidence="2 3">
    <name type="scientific">Terfezia boudieri ATCC MYA-4762</name>
    <dbReference type="NCBI Taxonomy" id="1051890"/>
    <lineage>
        <taxon>Eukaryota</taxon>
        <taxon>Fungi</taxon>
        <taxon>Dikarya</taxon>
        <taxon>Ascomycota</taxon>
        <taxon>Pezizomycotina</taxon>
        <taxon>Pezizomycetes</taxon>
        <taxon>Pezizales</taxon>
        <taxon>Pezizaceae</taxon>
        <taxon>Terfezia</taxon>
    </lineage>
</organism>
<name>A0A3N4LF80_9PEZI</name>
<dbReference type="GO" id="GO:0005634">
    <property type="term" value="C:nucleus"/>
    <property type="evidence" value="ECO:0007669"/>
    <property type="project" value="TreeGrafter"/>
</dbReference>
<dbReference type="PANTHER" id="PTHR31606:SF1">
    <property type="entry name" value="WW DOMAIN BINDING PROTEIN 2, ISOFORM E"/>
    <property type="match status" value="1"/>
</dbReference>
<protein>
    <submittedName>
        <fullName evidence="2">Uncharacterized protein</fullName>
    </submittedName>
</protein>
<reference evidence="2 3" key="1">
    <citation type="journal article" date="2018" name="Nat. Ecol. Evol.">
        <title>Pezizomycetes genomes reveal the molecular basis of ectomycorrhizal truffle lifestyle.</title>
        <authorList>
            <person name="Murat C."/>
            <person name="Payen T."/>
            <person name="Noel B."/>
            <person name="Kuo A."/>
            <person name="Morin E."/>
            <person name="Chen J."/>
            <person name="Kohler A."/>
            <person name="Krizsan K."/>
            <person name="Balestrini R."/>
            <person name="Da Silva C."/>
            <person name="Montanini B."/>
            <person name="Hainaut M."/>
            <person name="Levati E."/>
            <person name="Barry K.W."/>
            <person name="Belfiori B."/>
            <person name="Cichocki N."/>
            <person name="Clum A."/>
            <person name="Dockter R.B."/>
            <person name="Fauchery L."/>
            <person name="Guy J."/>
            <person name="Iotti M."/>
            <person name="Le Tacon F."/>
            <person name="Lindquist E.A."/>
            <person name="Lipzen A."/>
            <person name="Malagnac F."/>
            <person name="Mello A."/>
            <person name="Molinier V."/>
            <person name="Miyauchi S."/>
            <person name="Poulain J."/>
            <person name="Riccioni C."/>
            <person name="Rubini A."/>
            <person name="Sitrit Y."/>
            <person name="Splivallo R."/>
            <person name="Traeger S."/>
            <person name="Wang M."/>
            <person name="Zifcakova L."/>
            <person name="Wipf D."/>
            <person name="Zambonelli A."/>
            <person name="Paolocci F."/>
            <person name="Nowrousian M."/>
            <person name="Ottonello S."/>
            <person name="Baldrian P."/>
            <person name="Spatafora J.W."/>
            <person name="Henrissat B."/>
            <person name="Nagy L.G."/>
            <person name="Aury J.M."/>
            <person name="Wincker P."/>
            <person name="Grigoriev I.V."/>
            <person name="Bonfante P."/>
            <person name="Martin F.M."/>
        </authorList>
    </citation>
    <scope>NUCLEOTIDE SEQUENCE [LARGE SCALE GENOMIC DNA]</scope>
    <source>
        <strain evidence="2 3">ATCC MYA-4762</strain>
    </source>
</reference>
<accession>A0A3N4LF80</accession>
<evidence type="ECO:0000313" key="2">
    <source>
        <dbReference type="EMBL" id="RPB21554.1"/>
    </source>
</evidence>
<dbReference type="AlphaFoldDB" id="A0A3N4LF80"/>
<evidence type="ECO:0000256" key="1">
    <source>
        <dbReference type="SAM" id="MobiDB-lite"/>
    </source>
</evidence>
<dbReference type="InParanoid" id="A0A3N4LF80"/>
<dbReference type="Proteomes" id="UP000267821">
    <property type="component" value="Unassembled WGS sequence"/>
</dbReference>
<dbReference type="PANTHER" id="PTHR31606">
    <property type="entry name" value="WW DOMAIN BINDING PROTEIN 2, ISOFORM E"/>
    <property type="match status" value="1"/>
</dbReference>
<dbReference type="CDD" id="cd13214">
    <property type="entry name" value="PH-GRAM_WBP2"/>
    <property type="match status" value="1"/>
</dbReference>
<dbReference type="GO" id="GO:0003713">
    <property type="term" value="F:transcription coactivator activity"/>
    <property type="evidence" value="ECO:0007669"/>
    <property type="project" value="InterPro"/>
</dbReference>
<keyword evidence="3" id="KW-1185">Reference proteome</keyword>
<dbReference type="EMBL" id="ML121558">
    <property type="protein sequence ID" value="RPB21554.1"/>
    <property type="molecule type" value="Genomic_DNA"/>
</dbReference>
<proteinExistence type="predicted"/>
<dbReference type="SUPFAM" id="SSF50729">
    <property type="entry name" value="PH domain-like"/>
    <property type="match status" value="1"/>
</dbReference>
<dbReference type="STRING" id="1051890.A0A3N4LF80"/>
<feature type="compositionally biased region" description="Polar residues" evidence="1">
    <location>
        <begin position="173"/>
        <end position="183"/>
    </location>
</feature>
<gene>
    <name evidence="2" type="ORF">L211DRAFT_840455</name>
</gene>
<dbReference type="GO" id="GO:0031490">
    <property type="term" value="F:chromatin DNA binding"/>
    <property type="evidence" value="ECO:0007669"/>
    <property type="project" value="TreeGrafter"/>
</dbReference>
<feature type="region of interest" description="Disordered" evidence="1">
    <location>
        <begin position="161"/>
        <end position="213"/>
    </location>
</feature>
<dbReference type="InterPro" id="IPR044852">
    <property type="entry name" value="WBP2-like"/>
</dbReference>
<dbReference type="OrthoDB" id="1259151at2759"/>